<dbReference type="InterPro" id="IPR041627">
    <property type="entry name" value="AAA_lid_6"/>
</dbReference>
<dbReference type="InterPro" id="IPR000641">
    <property type="entry name" value="CbxX/CfxQ"/>
</dbReference>
<evidence type="ECO:0000259" key="5">
    <source>
        <dbReference type="SMART" id="SM00382"/>
    </source>
</evidence>
<dbReference type="Gene3D" id="1.10.8.60">
    <property type="match status" value="1"/>
</dbReference>
<comment type="similarity">
    <text evidence="1">Belongs to the CbxX/CfxQ family.</text>
</comment>
<evidence type="ECO:0000313" key="7">
    <source>
        <dbReference type="Proteomes" id="UP000018291"/>
    </source>
</evidence>
<protein>
    <submittedName>
        <fullName evidence="6">Mother cell sporulation ATPase (Modular protein)</fullName>
    </submittedName>
</protein>
<dbReference type="eggNOG" id="COG0464">
    <property type="taxonomic scope" value="Bacteria"/>
</dbReference>
<dbReference type="AlphaFoldDB" id="R4YVJ6"/>
<dbReference type="InterPro" id="IPR003959">
    <property type="entry name" value="ATPase_AAA_core"/>
</dbReference>
<dbReference type="EMBL" id="CANL01000001">
    <property type="protein sequence ID" value="CCM61984.1"/>
    <property type="molecule type" value="Genomic_DNA"/>
</dbReference>
<dbReference type="SMART" id="SM00382">
    <property type="entry name" value="AAA"/>
    <property type="match status" value="1"/>
</dbReference>
<dbReference type="Pfam" id="PF17866">
    <property type="entry name" value="AAA_lid_6"/>
    <property type="match status" value="1"/>
</dbReference>
<dbReference type="InterPro" id="IPR027417">
    <property type="entry name" value="P-loop_NTPase"/>
</dbReference>
<evidence type="ECO:0000256" key="1">
    <source>
        <dbReference type="ARBA" id="ARBA00010378"/>
    </source>
</evidence>
<dbReference type="RefSeq" id="WP_012222940.1">
    <property type="nucleotide sequence ID" value="NZ_HG422565.1"/>
</dbReference>
<dbReference type="Proteomes" id="UP000018291">
    <property type="component" value="Unassembled WGS sequence"/>
</dbReference>
<dbReference type="STRING" id="1229780.BN381_10215"/>
<keyword evidence="2" id="KW-0547">Nucleotide-binding</keyword>
<dbReference type="PANTHER" id="PTHR43392">
    <property type="entry name" value="AAA-TYPE ATPASE FAMILY PROTEIN / ANKYRIN REPEAT FAMILY PROTEIN"/>
    <property type="match status" value="1"/>
</dbReference>
<dbReference type="Gene3D" id="3.40.50.300">
    <property type="entry name" value="P-loop containing nucleotide triphosphate hydrolases"/>
    <property type="match status" value="1"/>
</dbReference>
<evidence type="ECO:0000256" key="2">
    <source>
        <dbReference type="ARBA" id="ARBA00022741"/>
    </source>
</evidence>
<evidence type="ECO:0000313" key="6">
    <source>
        <dbReference type="EMBL" id="CCM61984.1"/>
    </source>
</evidence>
<dbReference type="SUPFAM" id="SSF52540">
    <property type="entry name" value="P-loop containing nucleoside triphosphate hydrolases"/>
    <property type="match status" value="1"/>
</dbReference>
<feature type="region of interest" description="Disordered" evidence="4">
    <location>
        <begin position="196"/>
        <end position="232"/>
    </location>
</feature>
<dbReference type="InterPro" id="IPR003593">
    <property type="entry name" value="AAA+_ATPase"/>
</dbReference>
<sequence length="505" mass="54240">MGASINSATGPLGLAVDRFCGNVTTALVEVTHSVGNTSDASNVTNIASDGDLAGDVSVEAYRIACAFIDSDGRHSDDELWPLIGVFGGRFDTQLAGATPAKVRETDLLRGARRWLDRPSDLFEILLGADRLDGGERALGYYRDAMAIAHTVVDLDIICTEGELAALDAFRNRLLGRIGTVGPGNHATRANRIATDAPGVDASSTNASATPASDAQTATEAAPDVHEPEPLPPPRPLEELMAELDGLIGLAEVKAEVRRLTDLIRVGRMRAEVDLPVADRSNHLVFTGNPGTGKTTVARLLAQIYRTLGVVERGHLVEVDRTSLVAGFVGQTAPLVTKRFDEADEGMLFIDEAYSLIRGSESDFGREAVDTLVKLVEDRRDRVVVVVAGYPDEMTAFLDVNPGLRSRFPRTVFFPDYSTQDLLAIFDLLADKNGYELADDARARLTEVLDAVPREEGFGNGRLARNLLEETMACQASRVVALEDPTRDDLALLTAADIPATAPGHR</sequence>
<comment type="caution">
    <text evidence="6">The sequence shown here is derived from an EMBL/GenBank/DDBJ whole genome shotgun (WGS) entry which is preliminary data.</text>
</comment>
<name>R4YVJ6_9ACTN</name>
<accession>R4YVJ6</accession>
<dbReference type="PANTHER" id="PTHR43392:SF2">
    <property type="entry name" value="AAA-TYPE ATPASE FAMILY PROTEIN _ ANKYRIN REPEAT FAMILY PROTEIN"/>
    <property type="match status" value="1"/>
</dbReference>
<feature type="compositionally biased region" description="Low complexity" evidence="4">
    <location>
        <begin position="200"/>
        <end position="214"/>
    </location>
</feature>
<gene>
    <name evidence="6" type="ORF">BN381_10215</name>
</gene>
<dbReference type="OrthoDB" id="9806903at2"/>
<dbReference type="FunFam" id="3.40.50.300:FF:000216">
    <property type="entry name" value="Type VII secretion ATPase EccA"/>
    <property type="match status" value="1"/>
</dbReference>
<keyword evidence="3" id="KW-0067">ATP-binding</keyword>
<evidence type="ECO:0000256" key="3">
    <source>
        <dbReference type="ARBA" id="ARBA00022840"/>
    </source>
</evidence>
<dbReference type="InterPro" id="IPR050773">
    <property type="entry name" value="CbxX/CfxQ_RuBisCO_ESX"/>
</dbReference>
<proteinExistence type="inferred from homology"/>
<dbReference type="CDD" id="cd00009">
    <property type="entry name" value="AAA"/>
    <property type="match status" value="1"/>
</dbReference>
<organism evidence="6 7">
    <name type="scientific">Candidatus Neomicrothrix parvicella RN1</name>
    <dbReference type="NCBI Taxonomy" id="1229780"/>
    <lineage>
        <taxon>Bacteria</taxon>
        <taxon>Bacillati</taxon>
        <taxon>Actinomycetota</taxon>
        <taxon>Acidimicrobiia</taxon>
        <taxon>Acidimicrobiales</taxon>
        <taxon>Microthrixaceae</taxon>
        <taxon>Candidatus Neomicrothrix</taxon>
    </lineage>
</organism>
<dbReference type="GO" id="GO:0016887">
    <property type="term" value="F:ATP hydrolysis activity"/>
    <property type="evidence" value="ECO:0007669"/>
    <property type="project" value="InterPro"/>
</dbReference>
<reference evidence="6 7" key="1">
    <citation type="journal article" date="2013" name="ISME J.">
        <title>Metabolic model for the filamentous 'Candidatus Microthrix parvicella' based on genomic and metagenomic analyses.</title>
        <authorList>
            <person name="Jon McIlroy S."/>
            <person name="Kristiansen R."/>
            <person name="Albertsen M."/>
            <person name="Michael Karst S."/>
            <person name="Rossetti S."/>
            <person name="Lund Nielsen J."/>
            <person name="Tandoi V."/>
            <person name="James Seviour R."/>
            <person name="Nielsen P.H."/>
        </authorList>
    </citation>
    <scope>NUCLEOTIDE SEQUENCE [LARGE SCALE GENOMIC DNA]</scope>
    <source>
        <strain evidence="6 7">RN1</strain>
    </source>
</reference>
<dbReference type="GO" id="GO:0005524">
    <property type="term" value="F:ATP binding"/>
    <property type="evidence" value="ECO:0007669"/>
    <property type="project" value="UniProtKB-KW"/>
</dbReference>
<dbReference type="PRINTS" id="PR00819">
    <property type="entry name" value="CBXCFQXSUPER"/>
</dbReference>
<evidence type="ECO:0000256" key="4">
    <source>
        <dbReference type="SAM" id="MobiDB-lite"/>
    </source>
</evidence>
<dbReference type="Pfam" id="PF00004">
    <property type="entry name" value="AAA"/>
    <property type="match status" value="1"/>
</dbReference>
<keyword evidence="7" id="KW-1185">Reference proteome</keyword>
<feature type="domain" description="AAA+ ATPase" evidence="5">
    <location>
        <begin position="279"/>
        <end position="417"/>
    </location>
</feature>
<dbReference type="HOGENOM" id="CLU_008749_1_1_11"/>